<feature type="coiled-coil region" evidence="6">
    <location>
        <begin position="279"/>
        <end position="306"/>
    </location>
</feature>
<dbReference type="Pfam" id="PF05228">
    <property type="entry name" value="CHASE4"/>
    <property type="match status" value="1"/>
</dbReference>
<dbReference type="PROSITE" id="PS50109">
    <property type="entry name" value="HIS_KIN"/>
    <property type="match status" value="1"/>
</dbReference>
<feature type="transmembrane region" description="Helical" evidence="7">
    <location>
        <begin position="257"/>
        <end position="276"/>
    </location>
</feature>
<reference evidence="9 10" key="1">
    <citation type="journal article" date="2015" name="Biotechnol. Bioeng.">
        <title>Genome sequence and phenotypic characterization of Caulobacter segnis.</title>
        <authorList>
            <person name="Patel S."/>
            <person name="Fletcher B."/>
            <person name="Scott D.C."/>
            <person name="Ely B."/>
        </authorList>
    </citation>
    <scope>NUCLEOTIDE SEQUENCE [LARGE SCALE GENOMIC DNA]</scope>
    <source>
        <strain evidence="9 10">TK0059</strain>
    </source>
</reference>
<keyword evidence="5 9" id="KW-0418">Kinase</keyword>
<dbReference type="InterPro" id="IPR036890">
    <property type="entry name" value="HATPase_C_sf"/>
</dbReference>
<dbReference type="InterPro" id="IPR003661">
    <property type="entry name" value="HisK_dim/P_dom"/>
</dbReference>
<keyword evidence="7" id="KW-1133">Transmembrane helix</keyword>
<evidence type="ECO:0000256" key="2">
    <source>
        <dbReference type="ARBA" id="ARBA00012438"/>
    </source>
</evidence>
<dbReference type="InterPro" id="IPR005467">
    <property type="entry name" value="His_kinase_dom"/>
</dbReference>
<dbReference type="SMART" id="SM00388">
    <property type="entry name" value="HisKA"/>
    <property type="match status" value="1"/>
</dbReference>
<comment type="catalytic activity">
    <reaction evidence="1">
        <text>ATP + protein L-histidine = ADP + protein N-phospho-L-histidine.</text>
        <dbReference type="EC" id="2.7.13.3"/>
    </reaction>
</comment>
<evidence type="ECO:0000313" key="10">
    <source>
        <dbReference type="Proteomes" id="UP000240527"/>
    </source>
</evidence>
<keyword evidence="3" id="KW-0597">Phosphoprotein</keyword>
<keyword evidence="7" id="KW-0472">Membrane</keyword>
<dbReference type="SUPFAM" id="SSF55874">
    <property type="entry name" value="ATPase domain of HSP90 chaperone/DNA topoisomerase II/histidine kinase"/>
    <property type="match status" value="1"/>
</dbReference>
<name>A0ABM6TDS5_9CAUL</name>
<sequence>MRLIQGMVAAAAVLVVVSILGGLGLTVLTARTLDRIEARDEIRLVRRSIEVSLERMTRELTSATVWDAAYAAMGAKVDAPWADINFGAYYKEQFEHDVAFVLRDGRVIYASRDGKRGDARALGGFPAQAAPIAAEVTKDAAAVLAKGRLSTGAEVTRRGLMKVDGAVYLVAFASVTPESRAVADAYAGPPAVVVVARRMDGPFIRRFADDLGLEDLQLLAAPPGLKPRVQLADINGRPIGVLSWDAADPGLTLIKSLAPWLALGFLVMSLAAFFLLRRVMEALAQIRDSRRQLIAAKEEAEAANAAKTLFLANMSHEIRTPLNGVLGMAQVMAADTLSEPQARRLRILEESARSLMALLNDILDIARLERRAMRLREQPFDLVEMVDAACSAFSGAAAAKNLGLKVDVAPEAGGRWTGDPIRLRQVLGNLVANAIKFTEVGGVTVRVRPLTKGLRFEVEDTGPGIAPQSLPSLFRRFSQADLSMTRAHDGAGLGLSICRELIELMGGSIDVRSEPGQGSSFFFVVPLERLADQRPSLRVVGS</sequence>
<keyword evidence="7" id="KW-0812">Transmembrane</keyword>
<dbReference type="SUPFAM" id="SSF47384">
    <property type="entry name" value="Homodimeric domain of signal transducing histidine kinase"/>
    <property type="match status" value="1"/>
</dbReference>
<accession>A0ABM6TDS5</accession>
<dbReference type="EMBL" id="CP027850">
    <property type="protein sequence ID" value="AVQ01278.1"/>
    <property type="molecule type" value="Genomic_DNA"/>
</dbReference>
<protein>
    <recommendedName>
        <fullName evidence="2">histidine kinase</fullName>
        <ecNumber evidence="2">2.7.13.3</ecNumber>
    </recommendedName>
</protein>
<evidence type="ECO:0000256" key="3">
    <source>
        <dbReference type="ARBA" id="ARBA00022553"/>
    </source>
</evidence>
<evidence type="ECO:0000256" key="6">
    <source>
        <dbReference type="SAM" id="Coils"/>
    </source>
</evidence>
<evidence type="ECO:0000256" key="7">
    <source>
        <dbReference type="SAM" id="Phobius"/>
    </source>
</evidence>
<dbReference type="Pfam" id="PF02518">
    <property type="entry name" value="HATPase_c"/>
    <property type="match status" value="1"/>
</dbReference>
<dbReference type="Pfam" id="PF00512">
    <property type="entry name" value="HisKA"/>
    <property type="match status" value="1"/>
</dbReference>
<dbReference type="PANTHER" id="PTHR43047">
    <property type="entry name" value="TWO-COMPONENT HISTIDINE PROTEIN KINASE"/>
    <property type="match status" value="1"/>
</dbReference>
<dbReference type="InterPro" id="IPR003594">
    <property type="entry name" value="HATPase_dom"/>
</dbReference>
<dbReference type="SMART" id="SM00387">
    <property type="entry name" value="HATPase_c"/>
    <property type="match status" value="1"/>
</dbReference>
<keyword evidence="10" id="KW-1185">Reference proteome</keyword>
<dbReference type="CDD" id="cd16922">
    <property type="entry name" value="HATPase_EvgS-ArcB-TorS-like"/>
    <property type="match status" value="1"/>
</dbReference>
<keyword evidence="6" id="KW-0175">Coiled coil</keyword>
<dbReference type="InterPro" id="IPR036097">
    <property type="entry name" value="HisK_dim/P_sf"/>
</dbReference>
<proteinExistence type="predicted"/>
<dbReference type="InterPro" id="IPR007892">
    <property type="entry name" value="CHASE4"/>
</dbReference>
<evidence type="ECO:0000256" key="4">
    <source>
        <dbReference type="ARBA" id="ARBA00022679"/>
    </source>
</evidence>
<gene>
    <name evidence="9" type="ORF">B7G68_05025</name>
</gene>
<dbReference type="Gene3D" id="3.30.565.10">
    <property type="entry name" value="Histidine kinase-like ATPase, C-terminal domain"/>
    <property type="match status" value="1"/>
</dbReference>
<evidence type="ECO:0000259" key="8">
    <source>
        <dbReference type="PROSITE" id="PS50109"/>
    </source>
</evidence>
<dbReference type="PRINTS" id="PR00344">
    <property type="entry name" value="BCTRLSENSOR"/>
</dbReference>
<dbReference type="Proteomes" id="UP000240527">
    <property type="component" value="Chromosome"/>
</dbReference>
<organism evidence="9 10">
    <name type="scientific">Caulobacter segnis</name>
    <dbReference type="NCBI Taxonomy" id="88688"/>
    <lineage>
        <taxon>Bacteria</taxon>
        <taxon>Pseudomonadati</taxon>
        <taxon>Pseudomonadota</taxon>
        <taxon>Alphaproteobacteria</taxon>
        <taxon>Caulobacterales</taxon>
        <taxon>Caulobacteraceae</taxon>
        <taxon>Caulobacter</taxon>
    </lineage>
</organism>
<dbReference type="GO" id="GO:0016301">
    <property type="term" value="F:kinase activity"/>
    <property type="evidence" value="ECO:0007669"/>
    <property type="project" value="UniProtKB-KW"/>
</dbReference>
<evidence type="ECO:0000313" key="9">
    <source>
        <dbReference type="EMBL" id="AVQ01278.1"/>
    </source>
</evidence>
<dbReference type="InterPro" id="IPR004358">
    <property type="entry name" value="Sig_transdc_His_kin-like_C"/>
</dbReference>
<evidence type="ECO:0000256" key="5">
    <source>
        <dbReference type="ARBA" id="ARBA00022777"/>
    </source>
</evidence>
<dbReference type="Gene3D" id="1.10.287.130">
    <property type="match status" value="1"/>
</dbReference>
<evidence type="ECO:0000256" key="1">
    <source>
        <dbReference type="ARBA" id="ARBA00000085"/>
    </source>
</evidence>
<feature type="domain" description="Histidine kinase" evidence="8">
    <location>
        <begin position="313"/>
        <end position="529"/>
    </location>
</feature>
<keyword evidence="4" id="KW-0808">Transferase</keyword>
<dbReference type="EC" id="2.7.13.3" evidence="2"/>
<dbReference type="CDD" id="cd00082">
    <property type="entry name" value="HisKA"/>
    <property type="match status" value="1"/>
</dbReference>
<dbReference type="RefSeq" id="WP_106907070.1">
    <property type="nucleotide sequence ID" value="NZ_CP027850.1"/>
</dbReference>